<evidence type="ECO:0000313" key="3">
    <source>
        <dbReference type="Proteomes" id="UP000022447"/>
    </source>
</evidence>
<dbReference type="PATRIC" id="fig|1449350.3.peg.2254"/>
<dbReference type="RefSeq" id="WP_037262339.1">
    <property type="nucleotide sequence ID" value="NZ_JALZ01000010.1"/>
</dbReference>
<evidence type="ECO:0000313" key="2">
    <source>
        <dbReference type="EMBL" id="ETX14456.1"/>
    </source>
</evidence>
<dbReference type="eggNOG" id="COG4319">
    <property type="taxonomic scope" value="Bacteria"/>
</dbReference>
<dbReference type="EMBL" id="JALZ01000010">
    <property type="protein sequence ID" value="ETX14456.1"/>
    <property type="molecule type" value="Genomic_DNA"/>
</dbReference>
<dbReference type="Pfam" id="PF14534">
    <property type="entry name" value="DUF4440"/>
    <property type="match status" value="1"/>
</dbReference>
<dbReference type="InterPro" id="IPR027843">
    <property type="entry name" value="DUF4440"/>
</dbReference>
<dbReference type="InterPro" id="IPR032710">
    <property type="entry name" value="NTF2-like_dom_sf"/>
</dbReference>
<accession>X7EGY6</accession>
<dbReference type="InterPro" id="IPR011944">
    <property type="entry name" value="Steroid_delta5-4_isomerase"/>
</dbReference>
<gene>
    <name evidence="2" type="ORF">OCH239_02505</name>
</gene>
<comment type="caution">
    <text evidence="2">The sequence shown here is derived from an EMBL/GenBank/DDBJ whole genome shotgun (WGS) entry which is preliminary data.</text>
</comment>
<proteinExistence type="predicted"/>
<organism evidence="2 3">
    <name type="scientific">Roseivivax halodurans JCM 10272</name>
    <dbReference type="NCBI Taxonomy" id="1449350"/>
    <lineage>
        <taxon>Bacteria</taxon>
        <taxon>Pseudomonadati</taxon>
        <taxon>Pseudomonadota</taxon>
        <taxon>Alphaproteobacteria</taxon>
        <taxon>Rhodobacterales</taxon>
        <taxon>Roseobacteraceae</taxon>
        <taxon>Roseivivax</taxon>
    </lineage>
</organism>
<keyword evidence="3" id="KW-1185">Reference proteome</keyword>
<protein>
    <recommendedName>
        <fullName evidence="1">DUF4440 domain-containing protein</fullName>
    </recommendedName>
</protein>
<dbReference type="SUPFAM" id="SSF54427">
    <property type="entry name" value="NTF2-like"/>
    <property type="match status" value="1"/>
</dbReference>
<dbReference type="NCBIfam" id="TIGR02246">
    <property type="entry name" value="SgcJ/EcaC family oxidoreductase"/>
    <property type="match status" value="1"/>
</dbReference>
<dbReference type="Proteomes" id="UP000022447">
    <property type="component" value="Unassembled WGS sequence"/>
</dbReference>
<evidence type="ECO:0000259" key="1">
    <source>
        <dbReference type="Pfam" id="PF14534"/>
    </source>
</evidence>
<dbReference type="Gene3D" id="3.10.450.50">
    <property type="match status" value="1"/>
</dbReference>
<reference evidence="2 3" key="1">
    <citation type="submission" date="2014-01" db="EMBL/GenBank/DDBJ databases">
        <title>Roseivivax halodurans JCM 10272 Genome Sequencing.</title>
        <authorList>
            <person name="Lai Q."/>
            <person name="Li G."/>
            <person name="Shao Z."/>
        </authorList>
    </citation>
    <scope>NUCLEOTIDE SEQUENCE [LARGE SCALE GENOMIC DNA]</scope>
    <source>
        <strain evidence="2 3">JCM 10272</strain>
    </source>
</reference>
<feature type="domain" description="DUF4440" evidence="1">
    <location>
        <begin position="13"/>
        <end position="121"/>
    </location>
</feature>
<sequence>MTPRPPRPEDIPAAFAQAWATRDGAAIGALFAEDADFVNVVGLWWHDRAAIAKAHDYALKSFFSETRLTPGVIRVRRLGDAHAVVQCRFRLAGQRAPDGSEAAERRTILTFVAEHREDGWIVVTAQNTDIMEGAESLVRGPDGLAPADYRDT</sequence>
<dbReference type="AlphaFoldDB" id="X7EGY6"/>
<name>X7EGY6_9RHOB</name>
<dbReference type="STRING" id="1449350.OCH239_02505"/>